<dbReference type="InterPro" id="IPR014465">
    <property type="entry name" value="UCP012622"/>
</dbReference>
<dbReference type="OrthoDB" id="3821551at2"/>
<feature type="region of interest" description="Disordered" evidence="1">
    <location>
        <begin position="1"/>
        <end position="24"/>
    </location>
</feature>
<dbReference type="AlphaFoldDB" id="A0A516X3Z5"/>
<dbReference type="RefSeq" id="WP_143908852.1">
    <property type="nucleotide sequence ID" value="NZ_CP041765.1"/>
</dbReference>
<sequence length="178" mass="19800">MSDAPARPPHAAAHPPKHETFDLRAKTNTDPKGFVRPVDEYRVEGWGLYMARPADHERFHYLESWLLPGPALRVSVFHFTPGNEQDQDHYVDIGAFEDRGGKWTAEDHYLDLVVRTGRDTEVLDVDELFDAVAAGFLTGRAAETAVLRAFAAVDGIAAHGHDLIAWLAARGTPITFRD</sequence>
<feature type="domain" description="DUF402" evidence="2">
    <location>
        <begin position="36"/>
        <end position="161"/>
    </location>
</feature>
<evidence type="ECO:0000313" key="3">
    <source>
        <dbReference type="EMBL" id="QDQ97802.1"/>
    </source>
</evidence>
<dbReference type="InterPro" id="IPR035930">
    <property type="entry name" value="FomD-like_sf"/>
</dbReference>
<keyword evidence="4" id="KW-1185">Reference proteome</keyword>
<protein>
    <submittedName>
        <fullName evidence="3">DUF402 domain-containing protein</fullName>
    </submittedName>
</protein>
<dbReference type="PIRSF" id="PIRSF012622">
    <property type="entry name" value="UCP012622"/>
    <property type="match status" value="1"/>
</dbReference>
<reference evidence="3 4" key="2">
    <citation type="submission" date="2019-07" db="EMBL/GenBank/DDBJ databases">
        <authorList>
            <person name="Huang Y."/>
        </authorList>
    </citation>
    <scope>NUCLEOTIDE SEQUENCE [LARGE SCALE GENOMIC DNA]</scope>
    <source>
        <strain evidence="3 4">HY188</strain>
    </source>
</reference>
<reference evidence="3 4" key="1">
    <citation type="submission" date="2019-07" db="EMBL/GenBank/DDBJ databases">
        <title>Tomitella cavernea sp. nov., an actinomycete isolated from soil.</title>
        <authorList>
            <person name="Cheng J."/>
        </authorList>
    </citation>
    <scope>NUCLEOTIDE SEQUENCE [LARGE SCALE GENOMIC DNA]</scope>
    <source>
        <strain evidence="3 4">HY188</strain>
    </source>
</reference>
<evidence type="ECO:0000313" key="4">
    <source>
        <dbReference type="Proteomes" id="UP000317344"/>
    </source>
</evidence>
<evidence type="ECO:0000256" key="1">
    <source>
        <dbReference type="SAM" id="MobiDB-lite"/>
    </source>
</evidence>
<dbReference type="Proteomes" id="UP000317344">
    <property type="component" value="Chromosome"/>
</dbReference>
<dbReference type="SUPFAM" id="SSF159234">
    <property type="entry name" value="FomD-like"/>
    <property type="match status" value="1"/>
</dbReference>
<organism evidence="3 4">
    <name type="scientific">Tomitella fengzijianii</name>
    <dbReference type="NCBI Taxonomy" id="2597660"/>
    <lineage>
        <taxon>Bacteria</taxon>
        <taxon>Bacillati</taxon>
        <taxon>Actinomycetota</taxon>
        <taxon>Actinomycetes</taxon>
        <taxon>Mycobacteriales</taxon>
        <taxon>Tomitella</taxon>
    </lineage>
</organism>
<dbReference type="InterPro" id="IPR007295">
    <property type="entry name" value="DUF402"/>
</dbReference>
<evidence type="ECO:0000259" key="2">
    <source>
        <dbReference type="Pfam" id="PF04167"/>
    </source>
</evidence>
<dbReference type="Gene3D" id="2.40.380.10">
    <property type="entry name" value="FomD-like"/>
    <property type="match status" value="1"/>
</dbReference>
<dbReference type="Pfam" id="PF04167">
    <property type="entry name" value="DUF402"/>
    <property type="match status" value="1"/>
</dbReference>
<proteinExistence type="predicted"/>
<gene>
    <name evidence="3" type="ORF">FO059_11340</name>
</gene>
<dbReference type="KEGG" id="toy:FO059_11340"/>
<name>A0A516X3Z5_9ACTN</name>
<accession>A0A516X3Z5</accession>
<dbReference type="EMBL" id="CP041765">
    <property type="protein sequence ID" value="QDQ97802.1"/>
    <property type="molecule type" value="Genomic_DNA"/>
</dbReference>